<dbReference type="Proteomes" id="UP000830837">
    <property type="component" value="Chromosome"/>
</dbReference>
<accession>A0ACD4A4M1</accession>
<gene>
    <name evidence="1" type="ORF">M0696_17435</name>
</gene>
<proteinExistence type="predicted"/>
<keyword evidence="2" id="KW-1185">Reference proteome</keyword>
<protein>
    <submittedName>
        <fullName evidence="1">Lasso peptide biosynthesis B2 protein</fullName>
    </submittedName>
</protein>
<reference evidence="1" key="1">
    <citation type="submission" date="2022-04" db="EMBL/GenBank/DDBJ databases">
        <title>Complete genome of Bacillus.</title>
        <authorList>
            <person name="Kong X."/>
            <person name="Hou M."/>
        </authorList>
    </citation>
    <scope>NUCLEOTIDE SEQUENCE</scope>
    <source>
        <strain evidence="1">A78.1</strain>
    </source>
</reference>
<sequence length="140" mass="16563">MRLMKIFYYVKAFLIVRQIDKSLKKEGFKQVYHTYLSPPAPLDPLRDITEKELKFIEMVLGVVEKVCFLFFGKARCLHRSVASYHIFHKKGIPIDLVIGVKKKPFTSHAWLEFNGQVINDSEDFVNDLIHQFHTKEYRKM</sequence>
<evidence type="ECO:0000313" key="1">
    <source>
        <dbReference type="EMBL" id="UPV81178.1"/>
    </source>
</evidence>
<dbReference type="EMBL" id="CP096590">
    <property type="protein sequence ID" value="UPV81178.1"/>
    <property type="molecule type" value="Genomic_DNA"/>
</dbReference>
<organism evidence="1 2">
    <name type="scientific">Bacillus rugosus</name>
    <dbReference type="NCBI Taxonomy" id="2715209"/>
    <lineage>
        <taxon>Bacteria</taxon>
        <taxon>Bacillati</taxon>
        <taxon>Bacillota</taxon>
        <taxon>Bacilli</taxon>
        <taxon>Bacillales</taxon>
        <taxon>Bacillaceae</taxon>
        <taxon>Bacillus</taxon>
    </lineage>
</organism>
<evidence type="ECO:0000313" key="2">
    <source>
        <dbReference type="Proteomes" id="UP000830837"/>
    </source>
</evidence>
<name>A0ACD4A4M1_9BACI</name>